<dbReference type="GO" id="GO:0005634">
    <property type="term" value="C:nucleus"/>
    <property type="evidence" value="ECO:0007669"/>
    <property type="project" value="UniProtKB-SubCell"/>
</dbReference>
<evidence type="ECO:0000256" key="1">
    <source>
        <dbReference type="ARBA" id="ARBA00009794"/>
    </source>
</evidence>
<reference evidence="11" key="1">
    <citation type="submission" date="2021-02" db="EMBL/GenBank/DDBJ databases">
        <title>First Annotated Genome of the Yellow-green Alga Tribonema minus.</title>
        <authorList>
            <person name="Mahan K.M."/>
        </authorList>
    </citation>
    <scope>NUCLEOTIDE SEQUENCE</scope>
    <source>
        <strain evidence="11">UTEX B ZZ1240</strain>
    </source>
</reference>
<keyword evidence="12" id="KW-1185">Reference proteome</keyword>
<feature type="compositionally biased region" description="Basic residues" evidence="8">
    <location>
        <begin position="407"/>
        <end position="419"/>
    </location>
</feature>
<feature type="compositionally biased region" description="Acidic residues" evidence="8">
    <location>
        <begin position="480"/>
        <end position="491"/>
    </location>
</feature>
<evidence type="ECO:0000256" key="3">
    <source>
        <dbReference type="ARBA" id="ARBA00022448"/>
    </source>
</evidence>
<accession>A0A836CPD6</accession>
<name>A0A836CPD6_9STRA</name>
<evidence type="ECO:0000256" key="5">
    <source>
        <dbReference type="ARBA" id="ARBA00022927"/>
    </source>
</evidence>
<keyword evidence="5 7" id="KW-0653">Protein transport</keyword>
<feature type="region of interest" description="Disordered" evidence="8">
    <location>
        <begin position="407"/>
        <end position="493"/>
    </location>
</feature>
<evidence type="ECO:0000313" key="11">
    <source>
        <dbReference type="EMBL" id="KAG5192653.1"/>
    </source>
</evidence>
<comment type="function">
    <text evidence="7">Acts as an adapter for the XPO1/CRM1-mediated export of the 60S ribosomal subunit.</text>
</comment>
<gene>
    <name evidence="11" type="ORF">JKP88DRAFT_204107</name>
</gene>
<organism evidence="11 12">
    <name type="scientific">Tribonema minus</name>
    <dbReference type="NCBI Taxonomy" id="303371"/>
    <lineage>
        <taxon>Eukaryota</taxon>
        <taxon>Sar</taxon>
        <taxon>Stramenopiles</taxon>
        <taxon>Ochrophyta</taxon>
        <taxon>PX clade</taxon>
        <taxon>Xanthophyceae</taxon>
        <taxon>Tribonematales</taxon>
        <taxon>Tribonemataceae</taxon>
        <taxon>Tribonema</taxon>
    </lineage>
</organism>
<evidence type="ECO:0000256" key="2">
    <source>
        <dbReference type="ARBA" id="ARBA00017035"/>
    </source>
</evidence>
<proteinExistence type="inferred from homology"/>
<keyword evidence="4 7" id="KW-0963">Cytoplasm</keyword>
<keyword evidence="3 7" id="KW-0813">Transport</keyword>
<dbReference type="GO" id="GO:0000055">
    <property type="term" value="P:ribosomal large subunit export from nucleus"/>
    <property type="evidence" value="ECO:0007669"/>
    <property type="project" value="TreeGrafter"/>
</dbReference>
<protein>
    <recommendedName>
        <fullName evidence="2 7">60S ribosomal export protein NMD3</fullName>
    </recommendedName>
</protein>
<dbReference type="InterPro" id="IPR039768">
    <property type="entry name" value="Nmd3"/>
</dbReference>
<evidence type="ECO:0000313" key="12">
    <source>
        <dbReference type="Proteomes" id="UP000664859"/>
    </source>
</evidence>
<sequence length="519" mass="55379">MATAHLGAILCCLCGKSIQPNSAALCGECLRAEVDITENIQEKGLKVYQCRKCLRWQGKNDHYVPCQLESLELLALCLKRIPGLSKADIVDAAFVWTEPHSMRIKVKLTLKRDVLNGVMLQQEKVVEFVVQWRQCSDCNREFTNQTWKAVVQVRQRVDHKRTFFYLEQLILAANAQHRAVDIRSLKDGMDFFFAERAHALQFADWLAGVVPQRSTKSKKLVSVDNHSNISNEQLSLRVDIVPLCKGDLVVVPAGGGKGGGAAHLAGCVSLVANVTSVVQLLDPTTLRSAELTPDRFWRSPLTPLASASSLIEFTVLDVEPVRGAGVTAATAAAAGGACVLAEAEVARSADLGANDDTFTVTTHLGHLLQAGDTVMGYDLRGANFNDAALVGLRGDLPDVVLVRKARNREGRRHHKRRVRSLAPAADGGEGGGKKGGRGGDDAGGDAEAAQYEDFMREVEEDEEMMQQLGMTAASAANAADDGDGEGGDGDELAAGVQAIALDAADDGGGGTAALSSEAL</sequence>
<dbReference type="Proteomes" id="UP000664859">
    <property type="component" value="Unassembled WGS sequence"/>
</dbReference>
<evidence type="ECO:0000256" key="4">
    <source>
        <dbReference type="ARBA" id="ARBA00022490"/>
    </source>
</evidence>
<evidence type="ECO:0000256" key="8">
    <source>
        <dbReference type="SAM" id="MobiDB-lite"/>
    </source>
</evidence>
<feature type="domain" description="60S ribosomal export protein NMD3 OB-fold" evidence="10">
    <location>
        <begin position="310"/>
        <end position="404"/>
    </location>
</feature>
<dbReference type="GO" id="GO:0043023">
    <property type="term" value="F:ribosomal large subunit binding"/>
    <property type="evidence" value="ECO:0007669"/>
    <property type="project" value="InterPro"/>
</dbReference>
<dbReference type="PANTHER" id="PTHR12746">
    <property type="entry name" value="NONSENSE-MEDIATED MRNA DECAY PROTEIN 3"/>
    <property type="match status" value="1"/>
</dbReference>
<dbReference type="OrthoDB" id="203821at2759"/>
<evidence type="ECO:0000256" key="7">
    <source>
        <dbReference type="RuleBase" id="RU364108"/>
    </source>
</evidence>
<dbReference type="AlphaFoldDB" id="A0A836CPD6"/>
<evidence type="ECO:0000256" key="6">
    <source>
        <dbReference type="ARBA" id="ARBA00023242"/>
    </source>
</evidence>
<comment type="similarity">
    <text evidence="1 7">Belongs to the NMD3 family.</text>
</comment>
<dbReference type="GO" id="GO:0005737">
    <property type="term" value="C:cytoplasm"/>
    <property type="evidence" value="ECO:0007669"/>
    <property type="project" value="UniProtKB-SubCell"/>
</dbReference>
<dbReference type="GO" id="GO:0015031">
    <property type="term" value="P:protein transport"/>
    <property type="evidence" value="ECO:0007669"/>
    <property type="project" value="UniProtKB-KW"/>
</dbReference>
<dbReference type="InterPro" id="IPR007064">
    <property type="entry name" value="Nmd3_N"/>
</dbReference>
<evidence type="ECO:0000259" key="10">
    <source>
        <dbReference type="Pfam" id="PF21192"/>
    </source>
</evidence>
<comment type="caution">
    <text evidence="11">The sequence shown here is derived from an EMBL/GenBank/DDBJ whole genome shotgun (WGS) entry which is preliminary data.</text>
</comment>
<comment type="subcellular location">
    <subcellularLocation>
        <location evidence="7">Cytoplasm</location>
    </subcellularLocation>
    <subcellularLocation>
        <location evidence="7">Nucleus</location>
    </subcellularLocation>
</comment>
<dbReference type="EMBL" id="JAFCMP010000003">
    <property type="protein sequence ID" value="KAG5192653.1"/>
    <property type="molecule type" value="Genomic_DNA"/>
</dbReference>
<dbReference type="PANTHER" id="PTHR12746:SF2">
    <property type="entry name" value="60S RIBOSOMAL EXPORT PROTEIN NMD3"/>
    <property type="match status" value="1"/>
</dbReference>
<keyword evidence="6 7" id="KW-0539">Nucleus</keyword>
<feature type="domain" description="Nmd3 N-terminal" evidence="9">
    <location>
        <begin position="11"/>
        <end position="240"/>
    </location>
</feature>
<dbReference type="InterPro" id="IPR048898">
    <property type="entry name" value="OB_NMD3"/>
</dbReference>
<dbReference type="Pfam" id="PF21192">
    <property type="entry name" value="OB_NMD3"/>
    <property type="match status" value="1"/>
</dbReference>
<dbReference type="Pfam" id="PF04981">
    <property type="entry name" value="NMD3"/>
    <property type="match status" value="1"/>
</dbReference>
<evidence type="ECO:0000259" key="9">
    <source>
        <dbReference type="Pfam" id="PF04981"/>
    </source>
</evidence>